<feature type="compositionally biased region" description="Basic and acidic residues" evidence="5">
    <location>
        <begin position="31"/>
        <end position="43"/>
    </location>
</feature>
<evidence type="ECO:0000256" key="1">
    <source>
        <dbReference type="ARBA" id="ARBA00022723"/>
    </source>
</evidence>
<dbReference type="Proteomes" id="UP000253941">
    <property type="component" value="Unassembled WGS sequence"/>
</dbReference>
<dbReference type="RefSeq" id="WP_114582628.1">
    <property type="nucleotide sequence ID" value="NZ_QPMH01000012.1"/>
</dbReference>
<dbReference type="GO" id="GO:0008270">
    <property type="term" value="F:zinc ion binding"/>
    <property type="evidence" value="ECO:0007669"/>
    <property type="project" value="UniProtKB-KW"/>
</dbReference>
<dbReference type="InterPro" id="IPR000962">
    <property type="entry name" value="Znf_DskA_TraR"/>
</dbReference>
<feature type="zinc finger region" description="dksA C4-type" evidence="4">
    <location>
        <begin position="88"/>
        <end position="112"/>
    </location>
</feature>
<dbReference type="PANTHER" id="PTHR33823:SF4">
    <property type="entry name" value="GENERAL STRESS PROTEIN 16O"/>
    <property type="match status" value="1"/>
</dbReference>
<dbReference type="EMBL" id="QPMH01000012">
    <property type="protein sequence ID" value="RDD61376.1"/>
    <property type="molecule type" value="Genomic_DNA"/>
</dbReference>
<dbReference type="Pfam" id="PF01258">
    <property type="entry name" value="zf-dskA_traR"/>
    <property type="match status" value="1"/>
</dbReference>
<feature type="region of interest" description="Disordered" evidence="5">
    <location>
        <begin position="21"/>
        <end position="61"/>
    </location>
</feature>
<dbReference type="PANTHER" id="PTHR33823">
    <property type="entry name" value="RNA POLYMERASE-BINDING TRANSCRIPTION FACTOR DKSA-RELATED"/>
    <property type="match status" value="1"/>
</dbReference>
<feature type="domain" description="Zinc finger DksA/TraR C4-type" evidence="6">
    <location>
        <begin position="83"/>
        <end position="115"/>
    </location>
</feature>
<organism evidence="7 8">
    <name type="scientific">Ferruginivarius sediminum</name>
    <dbReference type="NCBI Taxonomy" id="2661937"/>
    <lineage>
        <taxon>Bacteria</taxon>
        <taxon>Pseudomonadati</taxon>
        <taxon>Pseudomonadota</taxon>
        <taxon>Alphaproteobacteria</taxon>
        <taxon>Rhodospirillales</taxon>
        <taxon>Rhodospirillaceae</taxon>
        <taxon>Ferruginivarius</taxon>
    </lineage>
</organism>
<keyword evidence="8" id="KW-1185">Reference proteome</keyword>
<evidence type="ECO:0000259" key="6">
    <source>
        <dbReference type="Pfam" id="PF01258"/>
    </source>
</evidence>
<evidence type="ECO:0000313" key="7">
    <source>
        <dbReference type="EMBL" id="RDD61376.1"/>
    </source>
</evidence>
<protein>
    <submittedName>
        <fullName evidence="7">TraR/DksA family transcriptional regulator</fullName>
    </submittedName>
</protein>
<dbReference type="SUPFAM" id="SSF57716">
    <property type="entry name" value="Glucocorticoid receptor-like (DNA-binding domain)"/>
    <property type="match status" value="1"/>
</dbReference>
<name>A0A369TEL6_9PROT</name>
<evidence type="ECO:0000256" key="5">
    <source>
        <dbReference type="SAM" id="MobiDB-lite"/>
    </source>
</evidence>
<dbReference type="Gene3D" id="1.20.120.910">
    <property type="entry name" value="DksA, coiled-coil domain"/>
    <property type="match status" value="1"/>
</dbReference>
<evidence type="ECO:0000256" key="4">
    <source>
        <dbReference type="PROSITE-ProRule" id="PRU00510"/>
    </source>
</evidence>
<proteinExistence type="predicted"/>
<keyword evidence="1" id="KW-0479">Metal-binding</keyword>
<accession>A0A369TEL6</accession>
<reference evidence="7 8" key="1">
    <citation type="submission" date="2018-07" db="EMBL/GenBank/DDBJ databases">
        <title>Venubactetium sediminum gen. nov., sp. nov., isolated from a marine solar saltern.</title>
        <authorList>
            <person name="Wang S."/>
        </authorList>
    </citation>
    <scope>NUCLEOTIDE SEQUENCE [LARGE SCALE GENOMIC DNA]</scope>
    <source>
        <strain evidence="7 8">WD2A32</strain>
    </source>
</reference>
<dbReference type="PROSITE" id="PS51128">
    <property type="entry name" value="ZF_DKSA_2"/>
    <property type="match status" value="1"/>
</dbReference>
<sequence>MTDRTDIDLEAFKRRLQERKAELENVSESADEARRPVELDQTRQGRLSRMDALQGQEMSKAAERRRQLELKRIESAFQRMEEGEYGYCVSCGDEIALKRLEADPTTPLCIDCAEDAGR</sequence>
<keyword evidence="3" id="KW-0862">Zinc</keyword>
<comment type="caution">
    <text evidence="7">The sequence shown here is derived from an EMBL/GenBank/DDBJ whole genome shotgun (WGS) entry which is preliminary data.</text>
</comment>
<evidence type="ECO:0000256" key="2">
    <source>
        <dbReference type="ARBA" id="ARBA00022771"/>
    </source>
</evidence>
<dbReference type="AlphaFoldDB" id="A0A369TEL6"/>
<evidence type="ECO:0000256" key="3">
    <source>
        <dbReference type="ARBA" id="ARBA00022833"/>
    </source>
</evidence>
<gene>
    <name evidence="7" type="ORF">DRB17_12915</name>
</gene>
<keyword evidence="2" id="KW-0863">Zinc-finger</keyword>
<evidence type="ECO:0000313" key="8">
    <source>
        <dbReference type="Proteomes" id="UP000253941"/>
    </source>
</evidence>